<evidence type="ECO:0000313" key="4">
    <source>
        <dbReference type="WBParaSite" id="TCLT_0000299001-mRNA-1"/>
    </source>
</evidence>
<feature type="compositionally biased region" description="Polar residues" evidence="1">
    <location>
        <begin position="38"/>
        <end position="49"/>
    </location>
</feature>
<dbReference type="EMBL" id="UYYF01000867">
    <property type="protein sequence ID" value="VDM99233.1"/>
    <property type="molecule type" value="Genomic_DNA"/>
</dbReference>
<organism evidence="4">
    <name type="scientific">Thelazia callipaeda</name>
    <name type="common">Oriental eyeworm</name>
    <name type="synonym">Parasitic nematode</name>
    <dbReference type="NCBI Taxonomy" id="103827"/>
    <lineage>
        <taxon>Eukaryota</taxon>
        <taxon>Metazoa</taxon>
        <taxon>Ecdysozoa</taxon>
        <taxon>Nematoda</taxon>
        <taxon>Chromadorea</taxon>
        <taxon>Rhabditida</taxon>
        <taxon>Spirurina</taxon>
        <taxon>Spiruromorpha</taxon>
        <taxon>Thelazioidea</taxon>
        <taxon>Thelaziidae</taxon>
        <taxon>Thelazia</taxon>
    </lineage>
</organism>
<gene>
    <name evidence="2" type="ORF">TCLT_LOCUS2991</name>
</gene>
<name>A0A0N5CRZ0_THECL</name>
<protein>
    <submittedName>
        <fullName evidence="4">LORF2 protein</fullName>
    </submittedName>
</protein>
<evidence type="ECO:0000256" key="1">
    <source>
        <dbReference type="SAM" id="MobiDB-lite"/>
    </source>
</evidence>
<reference evidence="2 3" key="2">
    <citation type="submission" date="2018-11" db="EMBL/GenBank/DDBJ databases">
        <authorList>
            <consortium name="Pathogen Informatics"/>
        </authorList>
    </citation>
    <scope>NUCLEOTIDE SEQUENCE [LARGE SCALE GENOMIC DNA]</scope>
</reference>
<evidence type="ECO:0000313" key="2">
    <source>
        <dbReference type="EMBL" id="VDM99233.1"/>
    </source>
</evidence>
<reference evidence="4" key="1">
    <citation type="submission" date="2017-02" db="UniProtKB">
        <authorList>
            <consortium name="WormBaseParasite"/>
        </authorList>
    </citation>
    <scope>IDENTIFICATION</scope>
</reference>
<dbReference type="AlphaFoldDB" id="A0A0N5CRZ0"/>
<keyword evidence="3" id="KW-1185">Reference proteome</keyword>
<proteinExistence type="predicted"/>
<feature type="region of interest" description="Disordered" evidence="1">
    <location>
        <begin position="74"/>
        <end position="110"/>
    </location>
</feature>
<sequence length="163" mass="18438">IPDLFKPTTESTEITESLEKIEVRRNRDTEDETSTSTQSPEAEVSTTSATHEETVAPTTTSLWSSIEECATSITASSWSPVEEDAKSTTVSPKVHEEGVTVTQESEATSTTALPVNPKTLETFDLSIPDLIKKQWDWWLRWSENCMTDFMEMWYAWNSEMGYQ</sequence>
<feature type="compositionally biased region" description="Basic and acidic residues" evidence="1">
    <location>
        <begin position="17"/>
        <end position="28"/>
    </location>
</feature>
<dbReference type="WBParaSite" id="TCLT_0000299001-mRNA-1">
    <property type="protein sequence ID" value="TCLT_0000299001-mRNA-1"/>
    <property type="gene ID" value="TCLT_0000299001"/>
</dbReference>
<accession>A0A0N5CRZ0</accession>
<feature type="compositionally biased region" description="Polar residues" evidence="1">
    <location>
        <begin position="100"/>
        <end position="110"/>
    </location>
</feature>
<dbReference type="Proteomes" id="UP000276776">
    <property type="component" value="Unassembled WGS sequence"/>
</dbReference>
<evidence type="ECO:0000313" key="3">
    <source>
        <dbReference type="Proteomes" id="UP000276776"/>
    </source>
</evidence>
<feature type="region of interest" description="Disordered" evidence="1">
    <location>
        <begin position="1"/>
        <end position="61"/>
    </location>
</feature>